<keyword evidence="4" id="KW-1185">Reference proteome</keyword>
<evidence type="ECO:0000313" key="3">
    <source>
        <dbReference type="EMBL" id="RST29727.1"/>
    </source>
</evidence>
<evidence type="ECO:0000259" key="2">
    <source>
        <dbReference type="Pfam" id="PF03981"/>
    </source>
</evidence>
<gene>
    <name evidence="3" type="ORF">HMF7854_01965</name>
</gene>
<evidence type="ECO:0000256" key="1">
    <source>
        <dbReference type="ARBA" id="ARBA00006436"/>
    </source>
</evidence>
<dbReference type="Pfam" id="PF03981">
    <property type="entry name" value="Ubiq_cyt_C_chap"/>
    <property type="match status" value="1"/>
</dbReference>
<name>A0A429V763_9SPHN</name>
<evidence type="ECO:0000313" key="4">
    <source>
        <dbReference type="Proteomes" id="UP000274661"/>
    </source>
</evidence>
<reference evidence="3 4" key="1">
    <citation type="submission" date="2018-12" db="EMBL/GenBank/DDBJ databases">
        <title>Sphingomonas sp. HMF7854 Genome sequencing and assembly.</title>
        <authorList>
            <person name="Cha I."/>
            <person name="Kang H."/>
            <person name="Kim H."/>
            <person name="Kang J."/>
            <person name="Joh K."/>
        </authorList>
    </citation>
    <scope>NUCLEOTIDE SEQUENCE [LARGE SCALE GENOMIC DNA]</scope>
    <source>
        <strain evidence="3 4">HMF7854</strain>
    </source>
</reference>
<dbReference type="AlphaFoldDB" id="A0A429V763"/>
<dbReference type="Proteomes" id="UP000274661">
    <property type="component" value="Unassembled WGS sequence"/>
</dbReference>
<comment type="similarity">
    <text evidence="1">Belongs to the UPF0174 family.</text>
</comment>
<organism evidence="3 4">
    <name type="scientific">Sphingomonas ginkgonis</name>
    <dbReference type="NCBI Taxonomy" id="2315330"/>
    <lineage>
        <taxon>Bacteria</taxon>
        <taxon>Pseudomonadati</taxon>
        <taxon>Pseudomonadota</taxon>
        <taxon>Alphaproteobacteria</taxon>
        <taxon>Sphingomonadales</taxon>
        <taxon>Sphingomonadaceae</taxon>
        <taxon>Sphingomonas</taxon>
    </lineage>
</organism>
<dbReference type="EMBL" id="RWJF01000001">
    <property type="protein sequence ID" value="RST29727.1"/>
    <property type="molecule type" value="Genomic_DNA"/>
</dbReference>
<dbReference type="InterPro" id="IPR021150">
    <property type="entry name" value="Ubiq_cyt_c_chap"/>
</dbReference>
<comment type="caution">
    <text evidence="3">The sequence shown here is derived from an EMBL/GenBank/DDBJ whole genome shotgun (WGS) entry which is preliminary data.</text>
</comment>
<proteinExistence type="inferred from homology"/>
<feature type="domain" description="Ubiquinol-cytochrome c chaperone" evidence="2">
    <location>
        <begin position="52"/>
        <end position="186"/>
    </location>
</feature>
<sequence>MRASRLRKCAGAPERRMTVKALMRLFKSEPNVARPLYNAVVERAREPDWYRDLGVPDTIDGRFAMLATIQALTTLRLEQGEDEARRSSVALTECFIENMDVEMRQLGISDPGISKKVGKLVGSLGNRVGEWRRVAAGEASWTAATHRSVYREVEVEGSVAALMEQRLRAFWAALQRTSDEALVAGQLP</sequence>
<protein>
    <submittedName>
        <fullName evidence="3">Ubiquinol-cytochrome C chaperone</fullName>
    </submittedName>
</protein>
<dbReference type="OrthoDB" id="7158889at2"/>
<accession>A0A429V763</accession>